<evidence type="ECO:0000313" key="6">
    <source>
        <dbReference type="EMBL" id="KAE9522760.1"/>
    </source>
</evidence>
<evidence type="ECO:0000256" key="2">
    <source>
        <dbReference type="ARBA" id="ARBA00022771"/>
    </source>
</evidence>
<name>A0A6G0SWJ1_APHGL</name>
<reference evidence="6 7" key="1">
    <citation type="submission" date="2019-08" db="EMBL/GenBank/DDBJ databases">
        <title>The genome of the soybean aphid Biotype 1, its phylome, world population structure and adaptation to the North American continent.</title>
        <authorList>
            <person name="Giordano R."/>
            <person name="Donthu R.K."/>
            <person name="Hernandez A.G."/>
            <person name="Wright C.L."/>
            <person name="Zimin A.V."/>
        </authorList>
    </citation>
    <scope>NUCLEOTIDE SEQUENCE [LARGE SCALE GENOMIC DNA]</scope>
    <source>
        <tissue evidence="6">Whole aphids</tissue>
    </source>
</reference>
<evidence type="ECO:0000256" key="1">
    <source>
        <dbReference type="ARBA" id="ARBA00022723"/>
    </source>
</evidence>
<gene>
    <name evidence="6" type="ORF">AGLY_016869</name>
</gene>
<dbReference type="Proteomes" id="UP000475862">
    <property type="component" value="Unassembled WGS sequence"/>
</dbReference>
<dbReference type="Pfam" id="PF04500">
    <property type="entry name" value="FLYWCH"/>
    <property type="match status" value="1"/>
</dbReference>
<feature type="region of interest" description="Disordered" evidence="4">
    <location>
        <begin position="45"/>
        <end position="64"/>
    </location>
</feature>
<dbReference type="AlphaFoldDB" id="A0A6G0SWJ1"/>
<evidence type="ECO:0000256" key="3">
    <source>
        <dbReference type="ARBA" id="ARBA00022833"/>
    </source>
</evidence>
<dbReference type="OrthoDB" id="6740409at2759"/>
<evidence type="ECO:0000259" key="5">
    <source>
        <dbReference type="Pfam" id="PF04500"/>
    </source>
</evidence>
<evidence type="ECO:0000256" key="4">
    <source>
        <dbReference type="SAM" id="MobiDB-lite"/>
    </source>
</evidence>
<keyword evidence="2" id="KW-0863">Zinc-finger</keyword>
<keyword evidence="1" id="KW-0479">Metal-binding</keyword>
<evidence type="ECO:0000313" key="7">
    <source>
        <dbReference type="Proteomes" id="UP000475862"/>
    </source>
</evidence>
<sequence length="193" mass="22111">MSLNYLESSKAKDLLVYLGCIFEKNYLKKEKTYWKCIRYNTDKSRGRTHTKNSEVTFHNDDHNHTPNAEEIGVKKCISQIKEMSNQSESTPQQIIAQMSCSSTAVSAAALPTINSMEKMIQRIRHRKNAPPANPAVLSELIIFESYNITLDYEQFLLYDSGVDDNNRILLFSTKNNLKILASEQSHWFIDGIV</sequence>
<comment type="caution">
    <text evidence="6">The sequence shown here is derived from an EMBL/GenBank/DDBJ whole genome shotgun (WGS) entry which is preliminary data.</text>
</comment>
<proteinExistence type="predicted"/>
<keyword evidence="7" id="KW-1185">Reference proteome</keyword>
<dbReference type="GO" id="GO:0008270">
    <property type="term" value="F:zinc ion binding"/>
    <property type="evidence" value="ECO:0007669"/>
    <property type="project" value="UniProtKB-KW"/>
</dbReference>
<organism evidence="6 7">
    <name type="scientific">Aphis glycines</name>
    <name type="common">Soybean aphid</name>
    <dbReference type="NCBI Taxonomy" id="307491"/>
    <lineage>
        <taxon>Eukaryota</taxon>
        <taxon>Metazoa</taxon>
        <taxon>Ecdysozoa</taxon>
        <taxon>Arthropoda</taxon>
        <taxon>Hexapoda</taxon>
        <taxon>Insecta</taxon>
        <taxon>Pterygota</taxon>
        <taxon>Neoptera</taxon>
        <taxon>Paraneoptera</taxon>
        <taxon>Hemiptera</taxon>
        <taxon>Sternorrhyncha</taxon>
        <taxon>Aphidomorpha</taxon>
        <taxon>Aphidoidea</taxon>
        <taxon>Aphididae</taxon>
        <taxon>Aphidini</taxon>
        <taxon>Aphis</taxon>
        <taxon>Aphis</taxon>
    </lineage>
</organism>
<dbReference type="Gene3D" id="2.20.25.240">
    <property type="match status" value="1"/>
</dbReference>
<keyword evidence="3" id="KW-0862">Zinc</keyword>
<feature type="domain" description="FLYWCH-type" evidence="5">
    <location>
        <begin position="5"/>
        <end position="64"/>
    </location>
</feature>
<accession>A0A6G0SWJ1</accession>
<protein>
    <recommendedName>
        <fullName evidence="5">FLYWCH-type domain-containing protein</fullName>
    </recommendedName>
</protein>
<dbReference type="InterPro" id="IPR007588">
    <property type="entry name" value="Znf_FLYWCH"/>
</dbReference>
<dbReference type="EMBL" id="VYZN01000687">
    <property type="protein sequence ID" value="KAE9522760.1"/>
    <property type="molecule type" value="Genomic_DNA"/>
</dbReference>